<organism evidence="1 2">
    <name type="scientific">Candidatus Aphodoplasma excrementigallinarum</name>
    <dbReference type="NCBI Taxonomy" id="2840673"/>
    <lineage>
        <taxon>Bacteria</taxon>
        <taxon>Bacillati</taxon>
        <taxon>Bacillota</taxon>
        <taxon>Clostridia</taxon>
        <taxon>Eubacteriales</taxon>
        <taxon>Candidatus Aphodoplasma</taxon>
    </lineage>
</organism>
<gene>
    <name evidence="1" type="ORF">IAC74_05310</name>
</gene>
<dbReference type="PANTHER" id="PTHR40026:SF1">
    <property type="entry name" value="PROTEIN VEG"/>
    <property type="match status" value="1"/>
</dbReference>
<evidence type="ECO:0000313" key="2">
    <source>
        <dbReference type="Proteomes" id="UP000886743"/>
    </source>
</evidence>
<dbReference type="InterPro" id="IPR009366">
    <property type="entry name" value="Protein_Veg"/>
</dbReference>
<evidence type="ECO:0000313" key="1">
    <source>
        <dbReference type="EMBL" id="HIV02973.1"/>
    </source>
</evidence>
<proteinExistence type="predicted"/>
<dbReference type="Gene3D" id="2.30.30.100">
    <property type="match status" value="1"/>
</dbReference>
<dbReference type="EMBL" id="DVOF01000151">
    <property type="protein sequence ID" value="HIV02973.1"/>
    <property type="molecule type" value="Genomic_DNA"/>
</dbReference>
<reference evidence="1" key="1">
    <citation type="submission" date="2020-10" db="EMBL/GenBank/DDBJ databases">
        <authorList>
            <person name="Gilroy R."/>
        </authorList>
    </citation>
    <scope>NUCLEOTIDE SEQUENCE</scope>
    <source>
        <strain evidence="1">4920</strain>
    </source>
</reference>
<dbReference type="AlphaFoldDB" id="A0A9D1NIB8"/>
<dbReference type="Proteomes" id="UP000886743">
    <property type="component" value="Unassembled WGS sequence"/>
</dbReference>
<dbReference type="Pfam" id="PF06257">
    <property type="entry name" value="VEG"/>
    <property type="match status" value="1"/>
</dbReference>
<comment type="caution">
    <text evidence="1">The sequence shown here is derived from an EMBL/GenBank/DDBJ whole genome shotgun (WGS) entry which is preliminary data.</text>
</comment>
<accession>A0A9D1NIB8</accession>
<dbReference type="PANTHER" id="PTHR40026">
    <property type="entry name" value="PROTEIN VEG"/>
    <property type="match status" value="1"/>
</dbReference>
<name>A0A9D1NIB8_9FIRM</name>
<protein>
    <submittedName>
        <fullName evidence="1">Veg family protein</fullName>
    </submittedName>
</protein>
<dbReference type="GO" id="GO:0006355">
    <property type="term" value="P:regulation of DNA-templated transcription"/>
    <property type="evidence" value="ECO:0007669"/>
    <property type="project" value="InterPro"/>
</dbReference>
<reference evidence="1" key="2">
    <citation type="journal article" date="2021" name="PeerJ">
        <title>Extensive microbial diversity within the chicken gut microbiome revealed by metagenomics and culture.</title>
        <authorList>
            <person name="Gilroy R."/>
            <person name="Ravi A."/>
            <person name="Getino M."/>
            <person name="Pursley I."/>
            <person name="Horton D.L."/>
            <person name="Alikhan N.F."/>
            <person name="Baker D."/>
            <person name="Gharbi K."/>
            <person name="Hall N."/>
            <person name="Watson M."/>
            <person name="Adriaenssens E.M."/>
            <person name="Foster-Nyarko E."/>
            <person name="Jarju S."/>
            <person name="Secka A."/>
            <person name="Antonio M."/>
            <person name="Oren A."/>
            <person name="Chaudhuri R.R."/>
            <person name="La Ragione R."/>
            <person name="Hildebrand F."/>
            <person name="Pallen M.J."/>
        </authorList>
    </citation>
    <scope>NUCLEOTIDE SEQUENCE</scope>
    <source>
        <strain evidence="1">4920</strain>
    </source>
</reference>
<sequence length="83" mass="9436">MIERSDLAMVKRSLQKNIGRKVRLTSKKGRKSAVVRRGVIESIYPSIFTVRLDALPDDIGENRCVSYSYTDVLTKAVEIAMYK</sequence>